<dbReference type="InParanoid" id="A0A6J0BWX8"/>
<dbReference type="PANTHER" id="PTHR46468">
    <property type="entry name" value="SENTRIN-SPECIFIC PROTEASE 8"/>
    <property type="match status" value="1"/>
</dbReference>
<dbReference type="OrthoDB" id="5065855at2759"/>
<organism evidence="6 7">
    <name type="scientific">Neodiprion lecontei</name>
    <name type="common">Redheaded pine sawfly</name>
    <dbReference type="NCBI Taxonomy" id="441921"/>
    <lineage>
        <taxon>Eukaryota</taxon>
        <taxon>Metazoa</taxon>
        <taxon>Ecdysozoa</taxon>
        <taxon>Arthropoda</taxon>
        <taxon>Hexapoda</taxon>
        <taxon>Insecta</taxon>
        <taxon>Pterygota</taxon>
        <taxon>Neoptera</taxon>
        <taxon>Endopterygota</taxon>
        <taxon>Hymenoptera</taxon>
        <taxon>Tenthredinoidea</taxon>
        <taxon>Diprionidae</taxon>
        <taxon>Diprioninae</taxon>
        <taxon>Neodiprion</taxon>
    </lineage>
</organism>
<keyword evidence="4" id="KW-0788">Thiol protease</keyword>
<dbReference type="PANTHER" id="PTHR46468:SF1">
    <property type="entry name" value="SENTRIN-SPECIFIC PROTEASE 8"/>
    <property type="match status" value="1"/>
</dbReference>
<dbReference type="GO" id="GO:0000338">
    <property type="term" value="P:protein deneddylation"/>
    <property type="evidence" value="ECO:0007669"/>
    <property type="project" value="TreeGrafter"/>
</dbReference>
<sequence>MSKKTDKSNSIVLSYRDSLLRETDVQLLQGPHWINDAVIGFYFEYLGEKMHEQSEGLLFVSPELTQLLKLTDPSDYGMLLEPIRAKSRSFIFFPLNNCDDKESPGGTHWSLLVYSKLERICFHFDSSKGMNSQVARNFATSIADYFGIKRLGSYLEVDTPQQSNGYDCGLYVLCTTELVAIHAASKSQVKGCDFLGLEALVNGKRKHLIKLINYLRNDES</sequence>
<name>A0A6J0BWX8_NEOLC</name>
<keyword evidence="2 7" id="KW-0645">Protease</keyword>
<keyword evidence="6" id="KW-1185">Reference proteome</keyword>
<dbReference type="InterPro" id="IPR044613">
    <property type="entry name" value="Nep1/2-like"/>
</dbReference>
<dbReference type="Pfam" id="PF02902">
    <property type="entry name" value="Peptidase_C48"/>
    <property type="match status" value="1"/>
</dbReference>
<protein>
    <submittedName>
        <fullName evidence="7 8">Sentrin-specific protease 8</fullName>
    </submittedName>
</protein>
<dbReference type="GeneID" id="107223598"/>
<dbReference type="GO" id="GO:0008234">
    <property type="term" value="F:cysteine-type peptidase activity"/>
    <property type="evidence" value="ECO:0007669"/>
    <property type="project" value="UniProtKB-KW"/>
</dbReference>
<dbReference type="RefSeq" id="XP_015518814.2">
    <property type="nucleotide sequence ID" value="XM_015663328.2"/>
</dbReference>
<keyword evidence="3" id="KW-0378">Hydrolase</keyword>
<dbReference type="AlphaFoldDB" id="A0A6J0BWX8"/>
<gene>
    <name evidence="7 8" type="primary">LOC107223598</name>
</gene>
<dbReference type="PROSITE" id="PS50600">
    <property type="entry name" value="ULP_PROTEASE"/>
    <property type="match status" value="1"/>
</dbReference>
<evidence type="ECO:0000259" key="5">
    <source>
        <dbReference type="PROSITE" id="PS50600"/>
    </source>
</evidence>
<dbReference type="SUPFAM" id="SSF54001">
    <property type="entry name" value="Cysteine proteinases"/>
    <property type="match status" value="1"/>
</dbReference>
<evidence type="ECO:0000256" key="3">
    <source>
        <dbReference type="ARBA" id="ARBA00022801"/>
    </source>
</evidence>
<evidence type="ECO:0000256" key="2">
    <source>
        <dbReference type="ARBA" id="ARBA00022670"/>
    </source>
</evidence>
<dbReference type="GO" id="GO:0006508">
    <property type="term" value="P:proteolysis"/>
    <property type="evidence" value="ECO:0007669"/>
    <property type="project" value="UniProtKB-KW"/>
</dbReference>
<evidence type="ECO:0000313" key="6">
    <source>
        <dbReference type="Proteomes" id="UP000829291"/>
    </source>
</evidence>
<dbReference type="GO" id="GO:0019784">
    <property type="term" value="F:deNEDDylase activity"/>
    <property type="evidence" value="ECO:0007669"/>
    <property type="project" value="InterPro"/>
</dbReference>
<evidence type="ECO:0000256" key="1">
    <source>
        <dbReference type="ARBA" id="ARBA00005234"/>
    </source>
</evidence>
<dbReference type="FunCoup" id="A0A6J0BWX8">
    <property type="interactions" value="464"/>
</dbReference>
<dbReference type="InterPro" id="IPR038765">
    <property type="entry name" value="Papain-like_cys_pep_sf"/>
</dbReference>
<dbReference type="Proteomes" id="UP000829291">
    <property type="component" value="Chromosome 1"/>
</dbReference>
<dbReference type="Gene3D" id="3.40.395.10">
    <property type="entry name" value="Adenoviral Proteinase, Chain A"/>
    <property type="match status" value="1"/>
</dbReference>
<evidence type="ECO:0000256" key="4">
    <source>
        <dbReference type="ARBA" id="ARBA00022807"/>
    </source>
</evidence>
<accession>A0A6J0BWX8</accession>
<dbReference type="RefSeq" id="XP_046602526.1">
    <property type="nucleotide sequence ID" value="XM_046746570.1"/>
</dbReference>
<proteinExistence type="inferred from homology"/>
<evidence type="ECO:0000313" key="8">
    <source>
        <dbReference type="RefSeq" id="XP_046602526.1"/>
    </source>
</evidence>
<comment type="similarity">
    <text evidence="1">Belongs to the peptidase C48 family.</text>
</comment>
<dbReference type="KEGG" id="nlo:107223598"/>
<evidence type="ECO:0000313" key="7">
    <source>
        <dbReference type="RefSeq" id="XP_015518814.2"/>
    </source>
</evidence>
<reference evidence="7 8" key="1">
    <citation type="submission" date="2025-05" db="UniProtKB">
        <authorList>
            <consortium name="RefSeq"/>
        </authorList>
    </citation>
    <scope>IDENTIFICATION</scope>
    <source>
        <tissue evidence="7 8">Thorax and Abdomen</tissue>
    </source>
</reference>
<dbReference type="InterPro" id="IPR003653">
    <property type="entry name" value="Peptidase_C48_C"/>
</dbReference>
<feature type="domain" description="Ubiquitin-like protease family profile" evidence="5">
    <location>
        <begin position="18"/>
        <end position="179"/>
    </location>
</feature>